<evidence type="ECO:0000256" key="6">
    <source>
        <dbReference type="ARBA" id="ARBA00023239"/>
    </source>
</evidence>
<feature type="domain" description="Thiamine pyrophosphate enzyme central" evidence="11">
    <location>
        <begin position="217"/>
        <end position="341"/>
    </location>
</feature>
<evidence type="ECO:0000256" key="3">
    <source>
        <dbReference type="ARBA" id="ARBA00022723"/>
    </source>
</evidence>
<dbReference type="Gene3D" id="3.40.50.1220">
    <property type="entry name" value="TPP-binding domain"/>
    <property type="match status" value="1"/>
</dbReference>
<dbReference type="SUPFAM" id="SSF52467">
    <property type="entry name" value="DHS-like NAD/FAD-binding domain"/>
    <property type="match status" value="1"/>
</dbReference>
<evidence type="ECO:0000259" key="12">
    <source>
        <dbReference type="Pfam" id="PF02775"/>
    </source>
</evidence>
<evidence type="ECO:0000256" key="8">
    <source>
        <dbReference type="ARBA" id="ARBA00044454"/>
    </source>
</evidence>
<evidence type="ECO:0000256" key="9">
    <source>
        <dbReference type="ARBA" id="ARBA00044518"/>
    </source>
</evidence>
<keyword evidence="15" id="KW-1185">Reference proteome</keyword>
<evidence type="ECO:0000259" key="13">
    <source>
        <dbReference type="Pfam" id="PF02776"/>
    </source>
</evidence>
<dbReference type="EC" id="4.1.2.63" evidence="9"/>
<proteinExistence type="inferred from homology"/>
<dbReference type="GO" id="GO:0005777">
    <property type="term" value="C:peroxisome"/>
    <property type="evidence" value="ECO:0007669"/>
    <property type="project" value="TreeGrafter"/>
</dbReference>
<dbReference type="GO" id="GO:0106359">
    <property type="term" value="F:2-hydroxyacyl-CoA lyase activity"/>
    <property type="evidence" value="ECO:0007669"/>
    <property type="project" value="UniProtKB-EC"/>
</dbReference>
<sequence length="591" mass="64940">MNDNNICEQITQNLIKYDVTVVFGIVGIPIVELANHFINSKKIKFIPFRNEQAASYAASCYSYLMSNSSKSKICGLLVVGGPGIIHALSGVFNSIENKWPLLVMAGSLEASSLYKAGGSGFQELDQVNLLSNFHINFTGRLDTNIPNCPDRVFHKAINGCIQSNNVSYIDIPGNLISNNNGTNNNTSINTTSSSKYNITSLKIRPDPNAIKLIASTIIRKSKMNLLLVVGKGAVNSSAAIRKFVNKYQIPFLPTPMAKGIIEDSNPLNVSSARSASLQKAELVIVLGARLNWILHFGESPKWNDNVQFIQADRDPKSLEFSNDTNKYVGCLGDIDLFVNDLMASLDLEIATNNTLKLNNLIQLVKKQIEWNVEKLKLKESKPGYQNLLTYNQVYSNIRSHLIDSETIIVAEGANTMDIARISFPTDYPKRRLDAATTATMGCGLPYAITAKLTNPDKLILCIQGDSAFGFSGMELETAHRCNLPIIVIVMNNSGIYHGYIKNKNETGNLCPSTALSKNCRYDLVARGLGFKGYLVHDLRELNEAFIKAVKDYKENGVGSLLNVIIEPGKQGKLEFGWQGKNGTNTAARAKL</sequence>
<dbReference type="InterPro" id="IPR011766">
    <property type="entry name" value="TPP_enzyme_TPP-bd"/>
</dbReference>
<protein>
    <recommendedName>
        <fullName evidence="9">2-hydroxyacyl-CoA lyase</fullName>
        <ecNumber evidence="9">4.1.2.63</ecNumber>
    </recommendedName>
</protein>
<gene>
    <name evidence="14" type="ORF">SCODWIG_02475</name>
</gene>
<feature type="domain" description="Thiamine pyrophosphate enzyme N-terminal TPP-binding" evidence="13">
    <location>
        <begin position="8"/>
        <end position="128"/>
    </location>
</feature>
<dbReference type="CDD" id="cd07035">
    <property type="entry name" value="TPP_PYR_POX_like"/>
    <property type="match status" value="1"/>
</dbReference>
<dbReference type="GO" id="GO:0030976">
    <property type="term" value="F:thiamine pyrophosphate binding"/>
    <property type="evidence" value="ECO:0007669"/>
    <property type="project" value="InterPro"/>
</dbReference>
<dbReference type="InterPro" id="IPR029035">
    <property type="entry name" value="DHS-like_NAD/FAD-binding_dom"/>
</dbReference>
<name>A0A376B862_9ASCO</name>
<dbReference type="PANTHER" id="PTHR43710">
    <property type="entry name" value="2-HYDROXYACYL-COA LYASE"/>
    <property type="match status" value="1"/>
</dbReference>
<reference evidence="15" key="1">
    <citation type="submission" date="2018-06" db="EMBL/GenBank/DDBJ databases">
        <authorList>
            <person name="Guldener U."/>
        </authorList>
    </citation>
    <scope>NUCLEOTIDE SEQUENCE [LARGE SCALE GENOMIC DNA]</scope>
    <source>
        <strain evidence="15">UTAD17</strain>
    </source>
</reference>
<dbReference type="Pfam" id="PF00205">
    <property type="entry name" value="TPP_enzyme_M"/>
    <property type="match status" value="1"/>
</dbReference>
<dbReference type="VEuPathDB" id="FungiDB:SCODWIG_02475"/>
<dbReference type="InterPro" id="IPR012000">
    <property type="entry name" value="Thiamin_PyroP_enz_cen_dom"/>
</dbReference>
<organism evidence="14 15">
    <name type="scientific">Saccharomycodes ludwigii</name>
    <dbReference type="NCBI Taxonomy" id="36035"/>
    <lineage>
        <taxon>Eukaryota</taxon>
        <taxon>Fungi</taxon>
        <taxon>Dikarya</taxon>
        <taxon>Ascomycota</taxon>
        <taxon>Saccharomycotina</taxon>
        <taxon>Saccharomycetes</taxon>
        <taxon>Saccharomycodales</taxon>
        <taxon>Saccharomycodaceae</taxon>
        <taxon>Saccharomycodes</taxon>
    </lineage>
</organism>
<dbReference type="PANTHER" id="PTHR43710:SF2">
    <property type="entry name" value="2-HYDROXYACYL-COA LYASE 1"/>
    <property type="match status" value="1"/>
</dbReference>
<dbReference type="InterPro" id="IPR045025">
    <property type="entry name" value="HACL1-like"/>
</dbReference>
<feature type="domain" description="Thiamine pyrophosphate enzyme TPP-binding" evidence="12">
    <location>
        <begin position="412"/>
        <end position="551"/>
    </location>
</feature>
<keyword evidence="4" id="KW-0460">Magnesium</keyword>
<keyword evidence="6 14" id="KW-0456">Lyase</keyword>
<evidence type="ECO:0000256" key="5">
    <source>
        <dbReference type="ARBA" id="ARBA00023052"/>
    </source>
</evidence>
<dbReference type="OrthoDB" id="10006023at2759"/>
<dbReference type="Proteomes" id="UP000262825">
    <property type="component" value="Unassembled WGS sequence"/>
</dbReference>
<keyword evidence="5 10" id="KW-0786">Thiamine pyrophosphate</keyword>
<dbReference type="InterPro" id="IPR029061">
    <property type="entry name" value="THDP-binding"/>
</dbReference>
<comment type="similarity">
    <text evidence="2 10">Belongs to the TPP enzyme family.</text>
</comment>
<keyword evidence="3" id="KW-0479">Metal-binding</keyword>
<dbReference type="CDD" id="cd02004">
    <property type="entry name" value="TPP_BZL_OCoD_HPCL"/>
    <property type="match status" value="1"/>
</dbReference>
<comment type="catalytic activity">
    <reaction evidence="7">
        <text>a 2-hydroxy-3-methyl fatty acyl-CoA = a 2-methyl-branched fatty aldehyde + formyl-CoA</text>
        <dbReference type="Rhea" id="RHEA:25375"/>
        <dbReference type="ChEBI" id="CHEBI:49188"/>
        <dbReference type="ChEBI" id="CHEBI:57376"/>
        <dbReference type="ChEBI" id="CHEBI:58783"/>
        <dbReference type="EC" id="4.1.2.63"/>
    </reaction>
    <physiologicalReaction direction="left-to-right" evidence="7">
        <dbReference type="Rhea" id="RHEA:25376"/>
    </physiologicalReaction>
</comment>
<evidence type="ECO:0000256" key="7">
    <source>
        <dbReference type="ARBA" id="ARBA00044451"/>
    </source>
</evidence>
<evidence type="ECO:0000259" key="11">
    <source>
        <dbReference type="Pfam" id="PF00205"/>
    </source>
</evidence>
<evidence type="ECO:0000313" key="15">
    <source>
        <dbReference type="Proteomes" id="UP000262825"/>
    </source>
</evidence>
<evidence type="ECO:0000256" key="10">
    <source>
        <dbReference type="RuleBase" id="RU362132"/>
    </source>
</evidence>
<dbReference type="GO" id="GO:0000287">
    <property type="term" value="F:magnesium ion binding"/>
    <property type="evidence" value="ECO:0007669"/>
    <property type="project" value="InterPro"/>
</dbReference>
<dbReference type="SUPFAM" id="SSF52518">
    <property type="entry name" value="Thiamin diphosphate-binding fold (THDP-binding)"/>
    <property type="match status" value="2"/>
</dbReference>
<dbReference type="InterPro" id="IPR012001">
    <property type="entry name" value="Thiamin_PyroP_enz_TPP-bd_dom"/>
</dbReference>
<dbReference type="Pfam" id="PF02776">
    <property type="entry name" value="TPP_enzyme_N"/>
    <property type="match status" value="1"/>
</dbReference>
<evidence type="ECO:0000256" key="2">
    <source>
        <dbReference type="ARBA" id="ARBA00007812"/>
    </source>
</evidence>
<comment type="catalytic activity">
    <reaction evidence="8">
        <text>an (R)-2-hydroxy-long-chain-fatty acyl-CoA = a long-chain fatty aldehyde + formyl-CoA</text>
        <dbReference type="Rhea" id="RHEA:67444"/>
        <dbReference type="ChEBI" id="CHEBI:17176"/>
        <dbReference type="ChEBI" id="CHEBI:57376"/>
        <dbReference type="ChEBI" id="CHEBI:170012"/>
        <dbReference type="EC" id="4.1.2.63"/>
    </reaction>
    <physiologicalReaction direction="left-to-right" evidence="8">
        <dbReference type="Rhea" id="RHEA:67445"/>
    </physiologicalReaction>
</comment>
<evidence type="ECO:0000256" key="4">
    <source>
        <dbReference type="ARBA" id="ARBA00022842"/>
    </source>
</evidence>
<evidence type="ECO:0000256" key="1">
    <source>
        <dbReference type="ARBA" id="ARBA00001964"/>
    </source>
</evidence>
<evidence type="ECO:0000313" key="14">
    <source>
        <dbReference type="EMBL" id="SSD60714.1"/>
    </source>
</evidence>
<dbReference type="Gene3D" id="3.40.50.970">
    <property type="match status" value="2"/>
</dbReference>
<dbReference type="GO" id="GO:0001561">
    <property type="term" value="P:fatty acid alpha-oxidation"/>
    <property type="evidence" value="ECO:0007669"/>
    <property type="project" value="TreeGrafter"/>
</dbReference>
<comment type="cofactor">
    <cofactor evidence="1">
        <name>thiamine diphosphate</name>
        <dbReference type="ChEBI" id="CHEBI:58937"/>
    </cofactor>
</comment>
<dbReference type="EMBL" id="UFAJ01000430">
    <property type="protein sequence ID" value="SSD60714.1"/>
    <property type="molecule type" value="Genomic_DNA"/>
</dbReference>
<dbReference type="AlphaFoldDB" id="A0A376B862"/>
<dbReference type="Pfam" id="PF02775">
    <property type="entry name" value="TPP_enzyme_C"/>
    <property type="match status" value="1"/>
</dbReference>
<accession>A0A376B862</accession>